<sequence>MYIVICDDSSHDRESLLRALRTFSTENSMDVEIAQAEDGMALLAMESESLSEIELFFLDIYMEHSNGFDIAKELRAKGVTAPIVFLTSTPDFAVQSYEVGAFFYLLKPISLKKMKGLMERFLLSYRPRSIFLAGRLFVMEDIVVIESDLKNITIYFRDGTSARVREKLNTVERRLEGSSFVRCHQSYLVNFRYVRGVENETFLTILDRPVLIRKRDFPEFRKRYYDYLKSMAGMGGQLG</sequence>
<name>A0ACD1A9A9_9FIRM</name>
<reference evidence="1" key="1">
    <citation type="submission" date="2019-08" db="EMBL/GenBank/DDBJ databases">
        <title>Genome sequence of Clostridiales bacterium MT110.</title>
        <authorList>
            <person name="Cao J."/>
        </authorList>
    </citation>
    <scope>NUCLEOTIDE SEQUENCE</scope>
    <source>
        <strain evidence="1">MT110</strain>
    </source>
</reference>
<proteinExistence type="predicted"/>
<dbReference type="Proteomes" id="UP000594014">
    <property type="component" value="Chromosome"/>
</dbReference>
<evidence type="ECO:0000313" key="2">
    <source>
        <dbReference type="Proteomes" id="UP000594014"/>
    </source>
</evidence>
<organism evidence="1 2">
    <name type="scientific">Anoxybacterium hadale</name>
    <dbReference type="NCBI Taxonomy" id="3408580"/>
    <lineage>
        <taxon>Bacteria</taxon>
        <taxon>Bacillati</taxon>
        <taxon>Bacillota</taxon>
        <taxon>Clostridia</taxon>
        <taxon>Peptostreptococcales</taxon>
        <taxon>Anaerovoracaceae</taxon>
        <taxon>Anoxybacterium</taxon>
    </lineage>
</organism>
<gene>
    <name evidence="1" type="ORF">FRZ06_06500</name>
</gene>
<keyword evidence="2" id="KW-1185">Reference proteome</keyword>
<accession>A0ACD1A9A9</accession>
<evidence type="ECO:0000313" key="1">
    <source>
        <dbReference type="EMBL" id="QOX63017.1"/>
    </source>
</evidence>
<protein>
    <submittedName>
        <fullName evidence="1">Response regulator transcription factor</fullName>
    </submittedName>
</protein>
<dbReference type="EMBL" id="CP042469">
    <property type="protein sequence ID" value="QOX63017.1"/>
    <property type="molecule type" value="Genomic_DNA"/>
</dbReference>